<accession>A0ACC1JFA9</accession>
<protein>
    <submittedName>
        <fullName evidence="1">Peroxisomal assembly protein</fullName>
    </submittedName>
</protein>
<evidence type="ECO:0000313" key="1">
    <source>
        <dbReference type="EMBL" id="KAJ1949783.1"/>
    </source>
</evidence>
<gene>
    <name evidence="1" type="primary">PEX6</name>
    <name evidence="1" type="ORF">FBU59_000992</name>
</gene>
<keyword evidence="2" id="KW-1185">Reference proteome</keyword>
<comment type="caution">
    <text evidence="1">The sequence shown here is derived from an EMBL/GenBank/DDBJ whole genome shotgun (WGS) entry which is preliminary data.</text>
</comment>
<reference evidence="1" key="1">
    <citation type="submission" date="2022-07" db="EMBL/GenBank/DDBJ databases">
        <title>Phylogenomic reconstructions and comparative analyses of Kickxellomycotina fungi.</title>
        <authorList>
            <person name="Reynolds N.K."/>
            <person name="Stajich J.E."/>
            <person name="Barry K."/>
            <person name="Grigoriev I.V."/>
            <person name="Crous P."/>
            <person name="Smith M.E."/>
        </authorList>
    </citation>
    <scope>NUCLEOTIDE SEQUENCE</scope>
    <source>
        <strain evidence="1">NRRL 5244</strain>
    </source>
</reference>
<dbReference type="EMBL" id="JANBPW010000363">
    <property type="protein sequence ID" value="KAJ1949783.1"/>
    <property type="molecule type" value="Genomic_DNA"/>
</dbReference>
<evidence type="ECO:0000313" key="2">
    <source>
        <dbReference type="Proteomes" id="UP001150603"/>
    </source>
</evidence>
<organism evidence="1 2">
    <name type="scientific">Linderina macrospora</name>
    <dbReference type="NCBI Taxonomy" id="4868"/>
    <lineage>
        <taxon>Eukaryota</taxon>
        <taxon>Fungi</taxon>
        <taxon>Fungi incertae sedis</taxon>
        <taxon>Zoopagomycota</taxon>
        <taxon>Kickxellomycotina</taxon>
        <taxon>Kickxellomycetes</taxon>
        <taxon>Kickxellales</taxon>
        <taxon>Kickxellaceae</taxon>
        <taxon>Linderina</taxon>
    </lineage>
</organism>
<sequence>MALDMREEIAEFLCSQPRLFRHNHEVLFNGTLWLRCLMCQPVSQGIVRPGSDPKIIIVNDTNREALELTDGTGAAEEEWEDLGVEWFILGGAPLGANRDTLLAAVNDSGSGSSSIDVSAVPLQLPVNHEKIVPGVDEGEDTGNRGYTALSTLAKMGVVSGSWVAVAPAAKKHTGESNASATDSDQAPRAIRVFGWDGISAPDTIALPPVLFHNLQTSDVPQTSIPATAVPLGSPPVSPSPSFLEKEPERTFQPALEVAKKVVIARIASPLSERRELEVHALAALQEWLSPSPEGKTQQAGQPLRVVRAGDTIVVRVSLADATVRTKVALAAGNDAAQRIRNGDSDLDPSAVDVDPVTDLVFDSPIVGDVTGHKTDANELVFYKIVSAEGFKSRWASSYDNSNDGNSSDNDDDDSEYEYLSDVDNDEDDFDAIEDPQDRQWAQWYRQVRGMGLVVQPDVTMVAQAGSVHAHAPYQSVRVFQDALARGVFAAPAADDTPSTVPYAGARNQLLRLARASLHPLAISRRLVCAALLKGNPGTGKRHLVRSVASTLGVHLYELSCYDILSDTEDKTAQSLQVYFQNAARYTPCVLHLRHIEALASNTQPGQEVSDDLPVARILKSCLDNVSRAHRESGFPVLVVATSSAEDKIPTSLAAAFRHEIELPVPDEATRSALLAEISKRSLPLAPDADLGFIAQQTASFVARDLVMLFKRAVNRAWRRARASAPTPSPLQTRDLMMSNQIITGEDLLGALGDARASMSDTLGVPKIPNVKWDDVGGLADAKKDILDTIRLPMEQPHLFASGLSTRSGLLFYGPPGTGKTLLAKAIATECGLNFFSCKGPELISPYIGESEANVRKIFQKAREASPCVIFFDELDSLAPKRGQQGDSGGVMDRIVSQLLAELDGMSGSGGGDDDSEGDKSEAAAVSAAPQVFAIGATNRPDLLDPALLRPGRFDKLVYLGVSETHAAQLNIIQALTRKFHLHPDLDLQQVAEQCPFHYTGADFYALCSDALLKAMLRTVDEVDVLVQQWNDGHGVRDDGSHYPSPMSPQYYLDHITPDHVKQVTVTMADFERALDELIPSVSADELVRYQALRRQFDSTMKNAQKEAEAEKQKEESAVVSQSPALPSRSKGKQIAVDEGEEIITSEELLRRLQSMKPLEPIEPDETKPDVNTADQLEPVTVADLTDSSSLVEQPLPPKDISSADPAPDQQETAAITQSESAPLASEFSMSSDIIAGSGSSFRPPVETPSVARVDHAQPSTGSTIAAPAAQVGSGSAGIAKGKGRGKGKGRK</sequence>
<dbReference type="Proteomes" id="UP001150603">
    <property type="component" value="Unassembled WGS sequence"/>
</dbReference>
<proteinExistence type="predicted"/>
<name>A0ACC1JFA9_9FUNG</name>